<evidence type="ECO:0000256" key="5">
    <source>
        <dbReference type="ARBA" id="ARBA00013303"/>
    </source>
</evidence>
<dbReference type="Gene3D" id="2.60.120.260">
    <property type="entry name" value="Galactose-binding domain-like"/>
    <property type="match status" value="1"/>
</dbReference>
<dbReference type="GO" id="GO:0030246">
    <property type="term" value="F:carbohydrate binding"/>
    <property type="evidence" value="ECO:0007669"/>
    <property type="project" value="InterPro"/>
</dbReference>
<dbReference type="GO" id="GO:0009341">
    <property type="term" value="C:beta-galactosidase complex"/>
    <property type="evidence" value="ECO:0007669"/>
    <property type="project" value="InterPro"/>
</dbReference>
<dbReference type="InterPro" id="IPR050347">
    <property type="entry name" value="Bact_Beta-galactosidase"/>
</dbReference>
<organism evidence="12 13">
    <name type="scientific">Vibrio eleionomae</name>
    <dbReference type="NCBI Taxonomy" id="2653505"/>
    <lineage>
        <taxon>Bacteria</taxon>
        <taxon>Pseudomonadati</taxon>
        <taxon>Pseudomonadota</taxon>
        <taxon>Gammaproteobacteria</taxon>
        <taxon>Vibrionales</taxon>
        <taxon>Vibrionaceae</taxon>
        <taxon>Vibrio</taxon>
    </lineage>
</organism>
<dbReference type="InterPro" id="IPR014718">
    <property type="entry name" value="GH-type_carb-bd"/>
</dbReference>
<gene>
    <name evidence="12" type="ORF">F9817_17065</name>
</gene>
<dbReference type="Pfam" id="PF02929">
    <property type="entry name" value="Bgal_small_N"/>
    <property type="match status" value="1"/>
</dbReference>
<dbReference type="InterPro" id="IPR036156">
    <property type="entry name" value="Beta-gal/glucu_dom_sf"/>
</dbReference>
<dbReference type="Pfam" id="PF00703">
    <property type="entry name" value="Glyco_hydro_2"/>
    <property type="match status" value="1"/>
</dbReference>
<proteinExistence type="inferred from homology"/>
<evidence type="ECO:0000256" key="7">
    <source>
        <dbReference type="ARBA" id="ARBA00023053"/>
    </source>
</evidence>
<evidence type="ECO:0000313" key="12">
    <source>
        <dbReference type="EMBL" id="MZI94889.1"/>
    </source>
</evidence>
<dbReference type="Gene3D" id="2.70.98.10">
    <property type="match status" value="1"/>
</dbReference>
<evidence type="ECO:0000256" key="8">
    <source>
        <dbReference type="ARBA" id="ARBA00023295"/>
    </source>
</evidence>
<dbReference type="InterPro" id="IPR008979">
    <property type="entry name" value="Galactose-bd-like_sf"/>
</dbReference>
<dbReference type="AlphaFoldDB" id="A0A7X4LMZ5"/>
<keyword evidence="7" id="KW-0915">Sodium</keyword>
<dbReference type="NCBIfam" id="NF007074">
    <property type="entry name" value="PRK09525.1"/>
    <property type="match status" value="1"/>
</dbReference>
<evidence type="ECO:0000256" key="3">
    <source>
        <dbReference type="ARBA" id="ARBA00007401"/>
    </source>
</evidence>
<dbReference type="InterPro" id="IPR004199">
    <property type="entry name" value="B-gal_small/dom_5"/>
</dbReference>
<dbReference type="InterPro" id="IPR023230">
    <property type="entry name" value="Glyco_hydro_2_CS"/>
</dbReference>
<dbReference type="PRINTS" id="PR00132">
    <property type="entry name" value="GLHYDRLASE2"/>
</dbReference>
<name>A0A7X4LMZ5_9VIBR</name>
<evidence type="ECO:0000259" key="11">
    <source>
        <dbReference type="SMART" id="SM01038"/>
    </source>
</evidence>
<dbReference type="Pfam" id="PF16353">
    <property type="entry name" value="LacZ_4"/>
    <property type="match status" value="1"/>
</dbReference>
<evidence type="ECO:0000256" key="9">
    <source>
        <dbReference type="ARBA" id="ARBA00032230"/>
    </source>
</evidence>
<dbReference type="Gene3D" id="3.20.20.80">
    <property type="entry name" value="Glycosidases"/>
    <property type="match status" value="1"/>
</dbReference>
<dbReference type="PROSITE" id="PS00608">
    <property type="entry name" value="GLYCOSYL_HYDROL_F2_2"/>
    <property type="match status" value="1"/>
</dbReference>
<evidence type="ECO:0000313" key="13">
    <source>
        <dbReference type="Proteomes" id="UP000462621"/>
    </source>
</evidence>
<evidence type="ECO:0000256" key="4">
    <source>
        <dbReference type="ARBA" id="ARBA00012756"/>
    </source>
</evidence>
<keyword evidence="8 10" id="KW-0326">Glycosidase</keyword>
<reference evidence="12 13" key="1">
    <citation type="submission" date="2019-10" db="EMBL/GenBank/DDBJ databases">
        <title>Vibrio sp. nov. isolated from a shrimp pond.</title>
        <authorList>
            <person name="Gomez-Gil B."/>
            <person name="Enciso-Ibarra J."/>
            <person name="Enciso-Ibarra K."/>
            <person name="Bolan-Mejia C."/>
        </authorList>
    </citation>
    <scope>NUCLEOTIDE SEQUENCE [LARGE SCALE GENOMIC DNA]</scope>
    <source>
        <strain evidence="12 13">CAIM 722</strain>
    </source>
</reference>
<dbReference type="InterPro" id="IPR011013">
    <property type="entry name" value="Gal_mutarotase_sf_dom"/>
</dbReference>
<dbReference type="EMBL" id="WEKT01000039">
    <property type="protein sequence ID" value="MZI94889.1"/>
    <property type="molecule type" value="Genomic_DNA"/>
</dbReference>
<dbReference type="Pfam" id="PF02836">
    <property type="entry name" value="Glyco_hydro_2_C"/>
    <property type="match status" value="1"/>
</dbReference>
<dbReference type="InterPro" id="IPR006104">
    <property type="entry name" value="Glyco_hydro_2_N"/>
</dbReference>
<dbReference type="InterPro" id="IPR017853">
    <property type="entry name" value="GH"/>
</dbReference>
<dbReference type="PANTHER" id="PTHR46323">
    <property type="entry name" value="BETA-GALACTOSIDASE"/>
    <property type="match status" value="1"/>
</dbReference>
<dbReference type="GO" id="GO:0005990">
    <property type="term" value="P:lactose catabolic process"/>
    <property type="evidence" value="ECO:0007669"/>
    <property type="project" value="TreeGrafter"/>
</dbReference>
<dbReference type="SMART" id="SM01038">
    <property type="entry name" value="Bgal_small_N"/>
    <property type="match status" value="1"/>
</dbReference>
<comment type="similarity">
    <text evidence="3 10">Belongs to the glycosyl hydrolase 2 family.</text>
</comment>
<dbReference type="Pfam" id="PF02837">
    <property type="entry name" value="Glyco_hydro_2_N"/>
    <property type="match status" value="1"/>
</dbReference>
<protein>
    <recommendedName>
        <fullName evidence="5 10">Beta-galactosidase</fullName>
        <ecNumber evidence="4 10">3.2.1.23</ecNumber>
    </recommendedName>
    <alternativeName>
        <fullName evidence="9 10">Lactase</fullName>
    </alternativeName>
</protein>
<dbReference type="InterPro" id="IPR023232">
    <property type="entry name" value="Glyco_hydro_2_AS"/>
</dbReference>
<evidence type="ECO:0000256" key="10">
    <source>
        <dbReference type="RuleBase" id="RU361154"/>
    </source>
</evidence>
<dbReference type="SUPFAM" id="SSF49785">
    <property type="entry name" value="Galactose-binding domain-like"/>
    <property type="match status" value="1"/>
</dbReference>
<dbReference type="EC" id="3.2.1.23" evidence="4 10"/>
<dbReference type="SUPFAM" id="SSF51445">
    <property type="entry name" value="(Trans)glycosidases"/>
    <property type="match status" value="1"/>
</dbReference>
<sequence length="1029" mass="117351">MRTFHDIIASQDWQNSAIVKLGTLPPHSPLHHYSSQDAAISGQSSRQYLNGQWAFHLFSKPELVQAEVVAPQTDISHWDKIAVPGNWQLQGFDKPIYTNVKYPFPDNAPYVPGENPTGVYVTDFTLDDWQQDSLRLVFEGVNSAFHLWCNGHWVGYSQDSRLPAEFDISPHAVAGTNRLTVMVLRWSDGSYLEDQDMWWLSGIFRDVFIYRKPVVGIADVFIRPELDACYLHGSLSVTTKLTQASSDHQVFVALYDQQGQPVPVQGETCLHTNTFEVDEKGGWSDRTEHELKVVCPYHWTAETPNLYRCVITLLDAQGKVVECEAYQIGFRHIEIDDGLLKVNGQPLLIRGVNRHEHHPTTGHAVDEETMIQDIVLMKQHNFNAVRTAHYPNHPRWYELCDEYGLYVVDEANIETHGQFPMCRLSEDTQWTNAYMQRMQGMVERDKNHPSIIIWSLGNESGIGFNHHAMYQWTKQRDPSRPIQYEGGGANTAATDIICPMYARVDQYQGGANPKFAIKDWICHPGEHRPLILCEYAHAMGNSLGSFNDYWQAFREYPRLQGGFIWDWVDQGLTKTDDNGVNYWAYGGDFGDDINDRQFCINGLIWPDRTPHPTLLEAKYAQQFYRIAADNNQITIASEHLFSEESLLCRWSVLEDGVEIEQGEVALSIAPNSTHQIHLTLDQNTWNDIHRYDLNVDVMLAQSTPWAPVGHSVAQAQFALKEAYLTPALPCIDGELEIEENEHLVMIRAAHNSWQFDRQSGYLDDWLVNGVPQLIEPLKDHFYRAPLDNDIGTSEVDRPDPNSWMARWKAAGLDRLESHCTGFNIESMAHQVLIKVEFAHNALGNTVLVSQWQYRIDAQGVMTIDVQVQKRAPLPSLARIGMCGAIPLNHHVNWFGLGPHENYPDRQLAARMGRYQRTIDEMHTPYIFPSANGLRCNTQELSIGALIVKGQFHFSVGRYSTENLEQAKHTNELRADPLLYLNIDGFHMGIGGDDSWTPSVHPEYLLQEKQYHYQVTFVCDTKAVQETVQQ</sequence>
<accession>A0A7X4LMZ5</accession>
<evidence type="ECO:0000256" key="6">
    <source>
        <dbReference type="ARBA" id="ARBA00022801"/>
    </source>
</evidence>
<dbReference type="Gene3D" id="2.60.40.10">
    <property type="entry name" value="Immunoglobulins"/>
    <property type="match status" value="2"/>
</dbReference>
<evidence type="ECO:0000256" key="1">
    <source>
        <dbReference type="ARBA" id="ARBA00001412"/>
    </source>
</evidence>
<keyword evidence="6 10" id="KW-0378">Hydrolase</keyword>
<dbReference type="InterPro" id="IPR006101">
    <property type="entry name" value="Glyco_hydro_2"/>
</dbReference>
<keyword evidence="13" id="KW-1185">Reference proteome</keyword>
<dbReference type="PANTHER" id="PTHR46323:SF2">
    <property type="entry name" value="BETA-GALACTOSIDASE"/>
    <property type="match status" value="1"/>
</dbReference>
<comment type="caution">
    <text evidence="12">The sequence shown here is derived from an EMBL/GenBank/DDBJ whole genome shotgun (WGS) entry which is preliminary data.</text>
</comment>
<dbReference type="InterPro" id="IPR032312">
    <property type="entry name" value="LacZ_4"/>
</dbReference>
<dbReference type="RefSeq" id="WP_161157368.1">
    <property type="nucleotide sequence ID" value="NZ_WEKT01000039.1"/>
</dbReference>
<comment type="cofactor">
    <cofactor evidence="2">
        <name>Na(+)</name>
        <dbReference type="ChEBI" id="CHEBI:29101"/>
    </cofactor>
</comment>
<dbReference type="SUPFAM" id="SSF49303">
    <property type="entry name" value="beta-Galactosidase/glucuronidase domain"/>
    <property type="match status" value="2"/>
</dbReference>
<evidence type="ECO:0000256" key="2">
    <source>
        <dbReference type="ARBA" id="ARBA00001959"/>
    </source>
</evidence>
<dbReference type="PROSITE" id="PS00719">
    <property type="entry name" value="GLYCOSYL_HYDROL_F2_1"/>
    <property type="match status" value="1"/>
</dbReference>
<dbReference type="FunFam" id="3.20.20.80:FF:000018">
    <property type="entry name" value="Beta-galactosidase"/>
    <property type="match status" value="1"/>
</dbReference>
<dbReference type="GO" id="GO:0004565">
    <property type="term" value="F:beta-galactosidase activity"/>
    <property type="evidence" value="ECO:0007669"/>
    <property type="project" value="UniProtKB-EC"/>
</dbReference>
<dbReference type="Proteomes" id="UP000462621">
    <property type="component" value="Unassembled WGS sequence"/>
</dbReference>
<dbReference type="SUPFAM" id="SSF74650">
    <property type="entry name" value="Galactose mutarotase-like"/>
    <property type="match status" value="1"/>
</dbReference>
<dbReference type="InterPro" id="IPR006102">
    <property type="entry name" value="Ig-like_GH2"/>
</dbReference>
<comment type="catalytic activity">
    <reaction evidence="1 10">
        <text>Hydrolysis of terminal non-reducing beta-D-galactose residues in beta-D-galactosides.</text>
        <dbReference type="EC" id="3.2.1.23"/>
    </reaction>
</comment>
<dbReference type="InterPro" id="IPR013783">
    <property type="entry name" value="Ig-like_fold"/>
</dbReference>
<dbReference type="InterPro" id="IPR006103">
    <property type="entry name" value="Glyco_hydro_2_cat"/>
</dbReference>
<feature type="domain" description="Beta galactosidase small chain/" evidence="11">
    <location>
        <begin position="745"/>
        <end position="1017"/>
    </location>
</feature>